<accession>A0A7J6QPN2</accession>
<feature type="chain" id="PRO_5029616566" evidence="1">
    <location>
        <begin position="17"/>
        <end position="180"/>
    </location>
</feature>
<proteinExistence type="predicted"/>
<sequence>MAVNHLWVFIVGIVMGPDPSAFDGAYRFNKGGVNLTIDIVSWMRLIRLTVRCDNKDYNSDFTMSEDRWQTENFFPKRLGVYRGKRLMTEEYIDILTCAQRRRTSLFWDKWQDLQSFVQENCDVSTGLSDLMAIVKLDSESSAEEASGQSQAIAVEWGLKVIFLATRPKILLKKPPRADSP</sequence>
<feature type="signal peptide" evidence="1">
    <location>
        <begin position="1"/>
        <end position="16"/>
    </location>
</feature>
<evidence type="ECO:0000313" key="2">
    <source>
        <dbReference type="EMBL" id="KAF4710223.1"/>
    </source>
</evidence>
<dbReference type="AlphaFoldDB" id="A0A7J6QPN2"/>
<evidence type="ECO:0000256" key="1">
    <source>
        <dbReference type="SAM" id="SignalP"/>
    </source>
</evidence>
<reference evidence="2 3" key="1">
    <citation type="submission" date="2020-04" db="EMBL/GenBank/DDBJ databases">
        <title>Perkinsus olseni comparative genomics.</title>
        <authorList>
            <person name="Bogema D.R."/>
        </authorList>
    </citation>
    <scope>NUCLEOTIDE SEQUENCE [LARGE SCALE GENOMIC DNA]</scope>
    <source>
        <strain evidence="2 3">ATCC PRA-207</strain>
    </source>
</reference>
<keyword evidence="3" id="KW-1185">Reference proteome</keyword>
<evidence type="ECO:0000313" key="3">
    <source>
        <dbReference type="Proteomes" id="UP000553632"/>
    </source>
</evidence>
<dbReference type="Proteomes" id="UP000553632">
    <property type="component" value="Unassembled WGS sequence"/>
</dbReference>
<protein>
    <submittedName>
        <fullName evidence="2">Uncharacterized protein</fullName>
    </submittedName>
</protein>
<keyword evidence="1" id="KW-0732">Signal</keyword>
<gene>
    <name evidence="2" type="ORF">FOZ63_019892</name>
</gene>
<dbReference type="EMBL" id="JABANO010031450">
    <property type="protein sequence ID" value="KAF4710223.1"/>
    <property type="molecule type" value="Genomic_DNA"/>
</dbReference>
<organism evidence="2 3">
    <name type="scientific">Perkinsus olseni</name>
    <name type="common">Perkinsus atlanticus</name>
    <dbReference type="NCBI Taxonomy" id="32597"/>
    <lineage>
        <taxon>Eukaryota</taxon>
        <taxon>Sar</taxon>
        <taxon>Alveolata</taxon>
        <taxon>Perkinsozoa</taxon>
        <taxon>Perkinsea</taxon>
        <taxon>Perkinsida</taxon>
        <taxon>Perkinsidae</taxon>
        <taxon>Perkinsus</taxon>
    </lineage>
</organism>
<name>A0A7J6QPN2_PEROL</name>
<comment type="caution">
    <text evidence="2">The sequence shown here is derived from an EMBL/GenBank/DDBJ whole genome shotgun (WGS) entry which is preliminary data.</text>
</comment>